<dbReference type="Proteomes" id="UP000567885">
    <property type="component" value="Unassembled WGS sequence"/>
</dbReference>
<evidence type="ECO:0008006" key="4">
    <source>
        <dbReference type="Google" id="ProtNLM"/>
    </source>
</evidence>
<comment type="caution">
    <text evidence="2">The sequence shown here is derived from an EMBL/GenBank/DDBJ whole genome shotgun (WGS) entry which is preliminary data.</text>
</comment>
<evidence type="ECO:0000256" key="1">
    <source>
        <dbReference type="SAM" id="MobiDB-lite"/>
    </source>
</evidence>
<dbReference type="InterPro" id="IPR032675">
    <property type="entry name" value="LRR_dom_sf"/>
</dbReference>
<protein>
    <recommendedName>
        <fullName evidence="4">Leucine rich repeat domain containing protein</fullName>
    </recommendedName>
</protein>
<accession>A0A8H5SPT4</accession>
<dbReference type="PROSITE" id="PS51450">
    <property type="entry name" value="LRR"/>
    <property type="match status" value="1"/>
</dbReference>
<reference evidence="2 3" key="1">
    <citation type="submission" date="2020-05" db="EMBL/GenBank/DDBJ databases">
        <title>Identification and distribution of gene clusters putatively required for synthesis of sphingolipid metabolism inhibitors in phylogenetically diverse species of the filamentous fungus Fusarium.</title>
        <authorList>
            <person name="Kim H.-S."/>
            <person name="Busman M."/>
            <person name="Brown D.W."/>
            <person name="Divon H."/>
            <person name="Uhlig S."/>
            <person name="Proctor R.H."/>
        </authorList>
    </citation>
    <scope>NUCLEOTIDE SEQUENCE [LARGE SCALE GENOMIC DNA]</scope>
    <source>
        <strain evidence="2 3">NRRL 20693</strain>
    </source>
</reference>
<name>A0A8H5SPT4_FUSHE</name>
<evidence type="ECO:0000313" key="3">
    <source>
        <dbReference type="Proteomes" id="UP000567885"/>
    </source>
</evidence>
<dbReference type="Gene3D" id="3.80.10.10">
    <property type="entry name" value="Ribonuclease Inhibitor"/>
    <property type="match status" value="1"/>
</dbReference>
<evidence type="ECO:0000313" key="2">
    <source>
        <dbReference type="EMBL" id="KAF5657639.1"/>
    </source>
</evidence>
<feature type="compositionally biased region" description="Polar residues" evidence="1">
    <location>
        <begin position="659"/>
        <end position="675"/>
    </location>
</feature>
<keyword evidence="3" id="KW-1185">Reference proteome</keyword>
<proteinExistence type="predicted"/>
<feature type="region of interest" description="Disordered" evidence="1">
    <location>
        <begin position="656"/>
        <end position="682"/>
    </location>
</feature>
<gene>
    <name evidence="2" type="ORF">FHETE_10314</name>
</gene>
<organism evidence="2 3">
    <name type="scientific">Fusarium heterosporum</name>
    <dbReference type="NCBI Taxonomy" id="42747"/>
    <lineage>
        <taxon>Eukaryota</taxon>
        <taxon>Fungi</taxon>
        <taxon>Dikarya</taxon>
        <taxon>Ascomycota</taxon>
        <taxon>Pezizomycotina</taxon>
        <taxon>Sordariomycetes</taxon>
        <taxon>Hypocreomycetidae</taxon>
        <taxon>Hypocreales</taxon>
        <taxon>Nectriaceae</taxon>
        <taxon>Fusarium</taxon>
        <taxon>Fusarium heterosporum species complex</taxon>
    </lineage>
</organism>
<sequence length="843" mass="92856">MRLPFLIQSHLAKINTSLAVSGFLFAEMARIFGTQSDEGSSFTSEFATPRILAVTLRIPPVFPSHTRALILLSDPYYYSQLFSAYRRPNGDLAGPAMAALPSYQDAVSADWLRLVVPYIASQDYPSLCRVNGRFWAVFAPRLWTRIPGSAGVTTYDSERDLEWLFGSVLNHLGQTRSETRNLVRVLDVRSVRGTYSLNTGNSFNDKLRDAIKYLPNLSCVFVDGHQDLDPSEFLSEAGPQIQLLSMADCPVSLTQKFVSSLRSLVYLDLSRVPGSLRPLLQLGDLPELRVLKIQGKEVEDATAESLATRFGTRLWSLDVSNNKLTDMALDSIGAHCLCPVNLRSDGNYDVEGKLEFGSTSPGFGTWIRIAESEWSGSFTHPNRHLVDAPLYDLHDTLPQEFVYKRSDGKSPVKSDAAGAVCRGLQGEDLYVPPASLQASQGLTHLSVSGNQISSLGISKLLKLGRGHLQELSCDSMLLVPPSGAASAWPRTAKLHGFYATCTLRPVFSSNLRALTLHHSLVTQVPTLEMDGLSTVARLCISEKAILPRAERAFPEAFVPDMNPRITSLTLSRIPRRSSGPLVSKLITFLRLLSAQERAVFDMSSRRGPSVLAGLRHLRLEFESDPYDEEDSEVGDIDAEGLLDSGDARFSFFDDRVRGSQPQDAQGSAESGQSPGSMGFPTPHLEMEQQESEYLDMNIWVDGKPTKMQVWVGSKDSVDPLVQNYRTVALHYRVRDNIGPASPAQIRAGVPSSALVFHTAWCMTLMPPEINDSSQAELHGTGMKDVLAELKQFRSEGRAKYLSLQREFGSGTVPPGPPHEFWLGNLEVSTGWAALRGKSGSYWR</sequence>
<dbReference type="InterPro" id="IPR001611">
    <property type="entry name" value="Leu-rich_rpt"/>
</dbReference>
<dbReference type="OrthoDB" id="5213490at2759"/>
<dbReference type="EMBL" id="JAAGWQ010000274">
    <property type="protein sequence ID" value="KAF5657639.1"/>
    <property type="molecule type" value="Genomic_DNA"/>
</dbReference>
<dbReference type="AlphaFoldDB" id="A0A8H5SPT4"/>
<dbReference type="SUPFAM" id="SSF52047">
    <property type="entry name" value="RNI-like"/>
    <property type="match status" value="1"/>
</dbReference>